<dbReference type="Proteomes" id="UP001161276">
    <property type="component" value="Unassembled WGS sequence"/>
</dbReference>
<evidence type="ECO:0000313" key="4">
    <source>
        <dbReference type="EMBL" id="MDH2050278.1"/>
    </source>
</evidence>
<name>J4YBF0_9BURK</name>
<dbReference type="SUPFAM" id="SSF53474">
    <property type="entry name" value="alpha/beta-Hydrolases"/>
    <property type="match status" value="1"/>
</dbReference>
<dbReference type="EMBL" id="QNRM01000001">
    <property type="protein sequence ID" value="RBP24155.1"/>
    <property type="molecule type" value="Genomic_DNA"/>
</dbReference>
<reference evidence="5 6" key="1">
    <citation type="submission" date="2018-06" db="EMBL/GenBank/DDBJ databases">
        <title>Genomic Encyclopedia of Type Strains, Phase III (KMG-III): the genomes of soil and plant-associated and newly described type strains.</title>
        <authorList>
            <person name="Whitman W."/>
        </authorList>
    </citation>
    <scope>NUCLEOTIDE SEQUENCE [LARGE SCALE GENOMIC DNA]</scope>
    <source>
        <strain evidence="5 6">CECT 7342</strain>
    </source>
</reference>
<evidence type="ECO:0000259" key="3">
    <source>
        <dbReference type="Pfam" id="PF12697"/>
    </source>
</evidence>
<evidence type="ECO:0000256" key="1">
    <source>
        <dbReference type="ARBA" id="ARBA00022801"/>
    </source>
</evidence>
<dbReference type="GeneID" id="99728910"/>
<dbReference type="InterPro" id="IPR000073">
    <property type="entry name" value="AB_hydrolase_1"/>
</dbReference>
<dbReference type="PANTHER" id="PTHR22946">
    <property type="entry name" value="DIENELACTONE HYDROLASE DOMAIN-CONTAINING PROTEIN-RELATED"/>
    <property type="match status" value="1"/>
</dbReference>
<dbReference type="RefSeq" id="WP_006225851.1">
    <property type="nucleotide sequence ID" value="NZ_ALJE01000022.1"/>
</dbReference>
<gene>
    <name evidence="5" type="ORF">DFP87_101665</name>
    <name evidence="4" type="ORF">N5K24_07710</name>
</gene>
<evidence type="ECO:0000313" key="5">
    <source>
        <dbReference type="EMBL" id="RBP24155.1"/>
    </source>
</evidence>
<evidence type="ECO:0000256" key="2">
    <source>
        <dbReference type="ARBA" id="ARBA00038115"/>
    </source>
</evidence>
<reference evidence="4" key="2">
    <citation type="submission" date="2022-09" db="EMBL/GenBank/DDBJ databases">
        <title>Intensive care unit water sources are persistently colonized with multi-drug resistant bacteria and are the site of extensive horizontal gene transfer of antibiotic resistance genes.</title>
        <authorList>
            <person name="Diorio-Toth L."/>
        </authorList>
    </citation>
    <scope>NUCLEOTIDE SEQUENCE</scope>
    <source>
        <strain evidence="4">GD03676</strain>
    </source>
</reference>
<accession>J4YBF0</accession>
<dbReference type="PROSITE" id="PS00708">
    <property type="entry name" value="PRO_ENDOPEP_SER"/>
    <property type="match status" value="1"/>
</dbReference>
<feature type="domain" description="AB hydrolase-1" evidence="3">
    <location>
        <begin position="31"/>
        <end position="221"/>
    </location>
</feature>
<dbReference type="AlphaFoldDB" id="J4YBF0"/>
<dbReference type="Gene3D" id="3.40.50.1820">
    <property type="entry name" value="alpha/beta hydrolase"/>
    <property type="match status" value="1"/>
</dbReference>
<dbReference type="OrthoDB" id="8638755at2"/>
<dbReference type="GO" id="GO:0004252">
    <property type="term" value="F:serine-type endopeptidase activity"/>
    <property type="evidence" value="ECO:0007669"/>
    <property type="project" value="InterPro"/>
</dbReference>
<comment type="caution">
    <text evidence="4">The sequence shown here is derived from an EMBL/GenBank/DDBJ whole genome shotgun (WGS) entry which is preliminary data.</text>
</comment>
<evidence type="ECO:0000313" key="6">
    <source>
        <dbReference type="Proteomes" id="UP000252124"/>
    </source>
</evidence>
<dbReference type="InterPro" id="IPR029058">
    <property type="entry name" value="AB_hydrolase_fold"/>
</dbReference>
<dbReference type="eggNOG" id="COG1073">
    <property type="taxonomic scope" value="Bacteria"/>
</dbReference>
<comment type="similarity">
    <text evidence="2">Belongs to the AB hydrolase superfamily. FUS2 hydrolase family.</text>
</comment>
<organism evidence="4 7">
    <name type="scientific">Achromobacter marplatensis</name>
    <dbReference type="NCBI Taxonomy" id="470868"/>
    <lineage>
        <taxon>Bacteria</taxon>
        <taxon>Pseudomonadati</taxon>
        <taxon>Pseudomonadota</taxon>
        <taxon>Betaproteobacteria</taxon>
        <taxon>Burkholderiales</taxon>
        <taxon>Alcaligenaceae</taxon>
        <taxon>Achromobacter</taxon>
    </lineage>
</organism>
<proteinExistence type="inferred from homology"/>
<dbReference type="EMBL" id="JAOCKG010000002">
    <property type="protein sequence ID" value="MDH2050278.1"/>
    <property type="molecule type" value="Genomic_DNA"/>
</dbReference>
<dbReference type="GO" id="GO:0006508">
    <property type="term" value="P:proteolysis"/>
    <property type="evidence" value="ECO:0007669"/>
    <property type="project" value="InterPro"/>
</dbReference>
<dbReference type="Proteomes" id="UP000252124">
    <property type="component" value="Unassembled WGS sequence"/>
</dbReference>
<dbReference type="Pfam" id="PF12697">
    <property type="entry name" value="Abhydrolase_6"/>
    <property type="match status" value="1"/>
</dbReference>
<evidence type="ECO:0000313" key="7">
    <source>
        <dbReference type="Proteomes" id="UP001161276"/>
    </source>
</evidence>
<sequence>MAAHSDPIALSVDGQTLDGTFLTPEDKVPGVLFIHGWGGSQAFDLNRAKGIAALGCVCLTFDLRGHAATREQQLQVTREDNLRDVVAAYDRLAAHPSLDSGSVVVVGSSYGGYLAALLSSLRRVRWLALHVPALYLDDEWLLPKNQLNRETLRAYRNSYVPPESNRALKACADFAGDVLIVEAEHDTFIPHSTIMSYRSAFRRSHSLTHRIIDGADHALTEKTAQRAYTSILVNWVTEMVTGARIADPRPVP</sequence>
<protein>
    <submittedName>
        <fullName evidence="4">Alpha/beta fold hydrolase</fullName>
    </submittedName>
</protein>
<keyword evidence="6" id="KW-1185">Reference proteome</keyword>
<dbReference type="InterPro" id="IPR002471">
    <property type="entry name" value="Pept_S9_AS"/>
</dbReference>
<keyword evidence="1 4" id="KW-0378">Hydrolase</keyword>
<dbReference type="PANTHER" id="PTHR22946:SF5">
    <property type="entry name" value="PEPTIDASE S9 PROLYL OLIGOPEPTIDASE CATALYTIC DOMAIN-CONTAINING PROTEIN"/>
    <property type="match status" value="1"/>
</dbReference>
<accession>A0A366GDN5</accession>
<dbReference type="InterPro" id="IPR050261">
    <property type="entry name" value="FrsA_esterase"/>
</dbReference>